<gene>
    <name evidence="2" type="ORF">KSF_042300</name>
</gene>
<protein>
    <submittedName>
        <fullName evidence="2">Uncharacterized protein</fullName>
    </submittedName>
</protein>
<keyword evidence="1" id="KW-1133">Transmembrane helix</keyword>
<dbReference type="AlphaFoldDB" id="A0A8J3INB2"/>
<proteinExistence type="predicted"/>
<evidence type="ECO:0000313" key="3">
    <source>
        <dbReference type="Proteomes" id="UP000597444"/>
    </source>
</evidence>
<sequence>MENNSQSRTLYLIQIITLVVLVLLLIVQILPFFGIMPPGKSAPHIQTMPKGNVAPPQQPGEASTDTVALFIPPLF</sequence>
<organism evidence="2 3">
    <name type="scientific">Reticulibacter mediterranei</name>
    <dbReference type="NCBI Taxonomy" id="2778369"/>
    <lineage>
        <taxon>Bacteria</taxon>
        <taxon>Bacillati</taxon>
        <taxon>Chloroflexota</taxon>
        <taxon>Ktedonobacteria</taxon>
        <taxon>Ktedonobacterales</taxon>
        <taxon>Reticulibacteraceae</taxon>
        <taxon>Reticulibacter</taxon>
    </lineage>
</organism>
<keyword evidence="1" id="KW-0472">Membrane</keyword>
<dbReference type="EMBL" id="BNJK01000001">
    <property type="protein sequence ID" value="GHO94182.1"/>
    <property type="molecule type" value="Genomic_DNA"/>
</dbReference>
<dbReference type="Proteomes" id="UP000597444">
    <property type="component" value="Unassembled WGS sequence"/>
</dbReference>
<accession>A0A8J3INB2</accession>
<feature type="transmembrane region" description="Helical" evidence="1">
    <location>
        <begin position="12"/>
        <end position="33"/>
    </location>
</feature>
<dbReference type="RefSeq" id="WP_220204937.1">
    <property type="nucleotide sequence ID" value="NZ_BNJK01000001.1"/>
</dbReference>
<evidence type="ECO:0000313" key="2">
    <source>
        <dbReference type="EMBL" id="GHO94182.1"/>
    </source>
</evidence>
<keyword evidence="3" id="KW-1185">Reference proteome</keyword>
<name>A0A8J3INB2_9CHLR</name>
<keyword evidence="1" id="KW-0812">Transmembrane</keyword>
<evidence type="ECO:0000256" key="1">
    <source>
        <dbReference type="SAM" id="Phobius"/>
    </source>
</evidence>
<comment type="caution">
    <text evidence="2">The sequence shown here is derived from an EMBL/GenBank/DDBJ whole genome shotgun (WGS) entry which is preliminary data.</text>
</comment>
<reference evidence="2" key="1">
    <citation type="submission" date="2020-10" db="EMBL/GenBank/DDBJ databases">
        <title>Taxonomic study of unclassified bacteria belonging to the class Ktedonobacteria.</title>
        <authorList>
            <person name="Yabe S."/>
            <person name="Wang C.M."/>
            <person name="Zheng Y."/>
            <person name="Sakai Y."/>
            <person name="Cavaletti L."/>
            <person name="Monciardini P."/>
            <person name="Donadio S."/>
        </authorList>
    </citation>
    <scope>NUCLEOTIDE SEQUENCE</scope>
    <source>
        <strain evidence="2">ID150040</strain>
    </source>
</reference>